<evidence type="ECO:0000256" key="2">
    <source>
        <dbReference type="ARBA" id="ARBA00022729"/>
    </source>
</evidence>
<evidence type="ECO:0000313" key="4">
    <source>
        <dbReference type="EMBL" id="MBD2776591.1"/>
    </source>
</evidence>
<evidence type="ECO:0000313" key="5">
    <source>
        <dbReference type="Proteomes" id="UP000629098"/>
    </source>
</evidence>
<evidence type="ECO:0000259" key="3">
    <source>
        <dbReference type="Pfam" id="PF13458"/>
    </source>
</evidence>
<comment type="similarity">
    <text evidence="1">Belongs to the leucine-binding protein family.</text>
</comment>
<proteinExistence type="inferred from homology"/>
<dbReference type="InterPro" id="IPR028081">
    <property type="entry name" value="Leu-bd"/>
</dbReference>
<accession>A0A8J6XP10</accession>
<dbReference type="Proteomes" id="UP000629098">
    <property type="component" value="Unassembled WGS sequence"/>
</dbReference>
<comment type="caution">
    <text evidence="4">The sequence shown here is derived from an EMBL/GenBank/DDBJ whole genome shotgun (WGS) entry which is preliminary data.</text>
</comment>
<dbReference type="Gene3D" id="3.40.50.2300">
    <property type="match status" value="2"/>
</dbReference>
<gene>
    <name evidence="4" type="ORF">ICL16_32200</name>
</gene>
<keyword evidence="5" id="KW-1185">Reference proteome</keyword>
<reference evidence="4" key="1">
    <citation type="submission" date="2020-09" db="EMBL/GenBank/DDBJ databases">
        <title>Iningainema tapete sp. nov. (Scytonemataceae, Cyanobacteria) from greenhouses in central Florida (USA) produces two types of nodularin with biosynthetic potential for microcystin-LR and anabaenopeptins.</title>
        <authorList>
            <person name="Berthold D.E."/>
            <person name="Lefler F.W."/>
            <person name="Huang I.-S."/>
            <person name="Abdulla H."/>
            <person name="Zimba P.V."/>
            <person name="Laughinghouse H.D. IV."/>
        </authorList>
    </citation>
    <scope>NUCLEOTIDE SEQUENCE</scope>
    <source>
        <strain evidence="4">BLCCT55</strain>
    </source>
</reference>
<dbReference type="EMBL" id="JACXAE010000098">
    <property type="protein sequence ID" value="MBD2776591.1"/>
    <property type="molecule type" value="Genomic_DNA"/>
</dbReference>
<sequence>MPQPKVAVCVDTNVSPDQQDFRSQFKYVVSAYKGQNIEIPCELADSNFNPLSVVEVIRKNKVNSLLIAPYVNNLPKGIEIFKALQENQLQIKLFGSPTLYTEQTIKLGGKAVEGLTLSVPYYPDEKEKNSFRQLWHTELKSWRSPMAKDATKAIATGLEQLLRQPQATRKELDNILRNPNFKVKGATGEFNFDKNVGERRFLFQKGRTDALIQIQNGKFVKIE</sequence>
<dbReference type="SUPFAM" id="SSF53822">
    <property type="entry name" value="Periplasmic binding protein-like I"/>
    <property type="match status" value="1"/>
</dbReference>
<dbReference type="InterPro" id="IPR028082">
    <property type="entry name" value="Peripla_BP_I"/>
</dbReference>
<dbReference type="Pfam" id="PF13458">
    <property type="entry name" value="Peripla_BP_6"/>
    <property type="match status" value="1"/>
</dbReference>
<protein>
    <submittedName>
        <fullName evidence="4">ABC transporter substrate-binding protein</fullName>
    </submittedName>
</protein>
<organism evidence="4 5">
    <name type="scientific">Iningainema tapete BLCC-T55</name>
    <dbReference type="NCBI Taxonomy" id="2748662"/>
    <lineage>
        <taxon>Bacteria</taxon>
        <taxon>Bacillati</taxon>
        <taxon>Cyanobacteriota</taxon>
        <taxon>Cyanophyceae</taxon>
        <taxon>Nostocales</taxon>
        <taxon>Scytonemataceae</taxon>
        <taxon>Iningainema tapete</taxon>
    </lineage>
</organism>
<evidence type="ECO:0000256" key="1">
    <source>
        <dbReference type="ARBA" id="ARBA00010062"/>
    </source>
</evidence>
<keyword evidence="2" id="KW-0732">Signal</keyword>
<dbReference type="AlphaFoldDB" id="A0A8J6XP10"/>
<name>A0A8J6XP10_9CYAN</name>
<feature type="domain" description="Leucine-binding protein" evidence="3">
    <location>
        <begin position="8"/>
        <end position="195"/>
    </location>
</feature>
<dbReference type="CDD" id="cd06268">
    <property type="entry name" value="PBP1_ABC_transporter_LIVBP-like"/>
    <property type="match status" value="1"/>
</dbReference>